<evidence type="ECO:0000256" key="7">
    <source>
        <dbReference type="ARBA" id="ARBA00048045"/>
    </source>
</evidence>
<evidence type="ECO:0000313" key="11">
    <source>
        <dbReference type="Proteomes" id="UP000032737"/>
    </source>
</evidence>
<dbReference type="Proteomes" id="UP000032737">
    <property type="component" value="Chromosome"/>
</dbReference>
<comment type="function">
    <text evidence="8">Catalyzes the deamination of adenosine to inosine at the wobble position 34 of tRNA(Arg2).</text>
</comment>
<dbReference type="EMBL" id="FO681348">
    <property type="protein sequence ID" value="CCV65239.1"/>
    <property type="molecule type" value="Genomic_DNA"/>
</dbReference>
<dbReference type="Gene3D" id="3.40.140.10">
    <property type="entry name" value="Cytidine Deaminase, domain 2"/>
    <property type="match status" value="1"/>
</dbReference>
<accession>U4KSN3</accession>
<evidence type="ECO:0000256" key="8">
    <source>
        <dbReference type="HAMAP-Rule" id="MF_00972"/>
    </source>
</evidence>
<proteinExistence type="inferred from homology"/>
<feature type="binding site" evidence="8">
    <location>
        <position position="84"/>
    </location>
    <ligand>
        <name>Zn(2+)</name>
        <dbReference type="ChEBI" id="CHEBI:29105"/>
        <note>catalytic</note>
    </ligand>
</feature>
<comment type="catalytic activity">
    <reaction evidence="7 8">
        <text>adenosine(34) in tRNA + H2O + H(+) = inosine(34) in tRNA + NH4(+)</text>
        <dbReference type="Rhea" id="RHEA:43168"/>
        <dbReference type="Rhea" id="RHEA-COMP:10373"/>
        <dbReference type="Rhea" id="RHEA-COMP:10374"/>
        <dbReference type="ChEBI" id="CHEBI:15377"/>
        <dbReference type="ChEBI" id="CHEBI:15378"/>
        <dbReference type="ChEBI" id="CHEBI:28938"/>
        <dbReference type="ChEBI" id="CHEBI:74411"/>
        <dbReference type="ChEBI" id="CHEBI:82852"/>
        <dbReference type="EC" id="3.5.4.33"/>
    </reaction>
</comment>
<dbReference type="PROSITE" id="PS51747">
    <property type="entry name" value="CYT_DCMP_DEAMINASES_2"/>
    <property type="match status" value="1"/>
</dbReference>
<evidence type="ECO:0000259" key="9">
    <source>
        <dbReference type="PROSITE" id="PS51747"/>
    </source>
</evidence>
<evidence type="ECO:0000256" key="2">
    <source>
        <dbReference type="ARBA" id="ARBA00011738"/>
    </source>
</evidence>
<dbReference type="InterPro" id="IPR016193">
    <property type="entry name" value="Cytidine_deaminase-like"/>
</dbReference>
<dbReference type="InterPro" id="IPR058535">
    <property type="entry name" value="MafB19-deam"/>
</dbReference>
<dbReference type="HAMAP" id="MF_00972">
    <property type="entry name" value="tRNA_aden_deaminase"/>
    <property type="match status" value="1"/>
</dbReference>
<keyword evidence="11" id="KW-1185">Reference proteome</keyword>
<dbReference type="EC" id="3.5.4.33" evidence="8"/>
<evidence type="ECO:0000256" key="5">
    <source>
        <dbReference type="ARBA" id="ARBA00022801"/>
    </source>
</evidence>
<feature type="active site" description="Proton donor" evidence="8">
    <location>
        <position position="56"/>
    </location>
</feature>
<dbReference type="OrthoDB" id="9802676at2"/>
<dbReference type="GO" id="GO:0002100">
    <property type="term" value="P:tRNA wobble adenosine to inosine editing"/>
    <property type="evidence" value="ECO:0007669"/>
    <property type="project" value="UniProtKB-UniRule"/>
</dbReference>
<dbReference type="SUPFAM" id="SSF53927">
    <property type="entry name" value="Cytidine deaminase-like"/>
    <property type="match status" value="1"/>
</dbReference>
<feature type="binding site" evidence="8">
    <location>
        <position position="87"/>
    </location>
    <ligand>
        <name>Zn(2+)</name>
        <dbReference type="ChEBI" id="CHEBI:29105"/>
        <note>catalytic</note>
    </ligand>
</feature>
<dbReference type="InterPro" id="IPR028883">
    <property type="entry name" value="tRNA_aden_deaminase"/>
</dbReference>
<comment type="subunit">
    <text evidence="2 8">Homodimer.</text>
</comment>
<dbReference type="STRING" id="61635.BN85302180"/>
<dbReference type="PROSITE" id="PS00903">
    <property type="entry name" value="CYT_DCMP_DEAMINASES_1"/>
    <property type="match status" value="1"/>
</dbReference>
<reference evidence="10 11" key="1">
    <citation type="journal article" date="2013" name="J. Mol. Microbiol. Biotechnol.">
        <title>Analysis of the Complete Genomes of Acholeplasma brassicae , A. palmae and A. laidlawii and Their Comparison to the Obligate Parasites from ' Candidatus Phytoplasma'.</title>
        <authorList>
            <person name="Kube M."/>
            <person name="Siewert C."/>
            <person name="Migdoll A.M."/>
            <person name="Duduk B."/>
            <person name="Holz S."/>
            <person name="Rabus R."/>
            <person name="Seemuller E."/>
            <person name="Mitrovic J."/>
            <person name="Muller I."/>
            <person name="Buttner C."/>
            <person name="Reinhardt R."/>
        </authorList>
    </citation>
    <scope>NUCLEOTIDE SEQUENCE [LARGE SCALE GENOMIC DNA]</scope>
    <source>
        <strain evidence="11">0502</strain>
    </source>
</reference>
<dbReference type="InterPro" id="IPR016192">
    <property type="entry name" value="APOBEC/CMP_deaminase_Zn-bd"/>
</dbReference>
<comment type="cofactor">
    <cofactor evidence="8">
        <name>Zn(2+)</name>
        <dbReference type="ChEBI" id="CHEBI:29105"/>
    </cofactor>
    <text evidence="8">Binds 1 zinc ion per subunit.</text>
</comment>
<keyword evidence="6 8" id="KW-0862">Zinc</keyword>
<keyword evidence="3 8" id="KW-0819">tRNA processing</keyword>
<evidence type="ECO:0000256" key="1">
    <source>
        <dbReference type="ARBA" id="ARBA00010669"/>
    </source>
</evidence>
<dbReference type="AlphaFoldDB" id="U4KSN3"/>
<comment type="similarity">
    <text evidence="1">Belongs to the cytidine and deoxycytidylate deaminase family. ADAT2 subfamily.</text>
</comment>
<protein>
    <recommendedName>
        <fullName evidence="8">tRNA-specific adenosine deaminase</fullName>
        <ecNumber evidence="8">3.5.4.33</ecNumber>
    </recommendedName>
</protein>
<dbReference type="GO" id="GO:0052717">
    <property type="term" value="F:tRNA-specific adenosine-34 deaminase activity"/>
    <property type="evidence" value="ECO:0007669"/>
    <property type="project" value="UniProtKB-UniRule"/>
</dbReference>
<dbReference type="KEGG" id="abra:BN85302180"/>
<sequence>MTNKDEYYMSLAIKEAKKASLKDEVPIGAVLVYEDKVYAKAHNLRVKTNKTASHAEMLVIEKANKKFGSWRLEDMTLYVTLEPCPMCAGTILQSRVKRVVYGANDPKAGALGSVFNLFEHKFNHTVEVTCGILEEECSELIKSFFKELRQKN</sequence>
<dbReference type="PANTHER" id="PTHR11079:SF202">
    <property type="entry name" value="TRNA-SPECIFIC ADENOSINE DEAMINASE"/>
    <property type="match status" value="1"/>
</dbReference>
<dbReference type="CDD" id="cd01285">
    <property type="entry name" value="nucleoside_deaminase"/>
    <property type="match status" value="1"/>
</dbReference>
<keyword evidence="4 8" id="KW-0479">Metal-binding</keyword>
<feature type="domain" description="CMP/dCMP-type deaminase" evidence="9">
    <location>
        <begin position="3"/>
        <end position="114"/>
    </location>
</feature>
<dbReference type="HOGENOM" id="CLU_025810_3_2_14"/>
<dbReference type="Pfam" id="PF14437">
    <property type="entry name" value="MafB19-deam"/>
    <property type="match status" value="1"/>
</dbReference>
<dbReference type="InterPro" id="IPR002125">
    <property type="entry name" value="CMP_dCMP_dom"/>
</dbReference>
<dbReference type="FunFam" id="3.40.140.10:FF:000005">
    <property type="entry name" value="tRNA-specific adenosine deaminase"/>
    <property type="match status" value="1"/>
</dbReference>
<gene>
    <name evidence="8" type="primary">tadA</name>
    <name evidence="10" type="ORF">BN85302180</name>
</gene>
<evidence type="ECO:0000256" key="4">
    <source>
        <dbReference type="ARBA" id="ARBA00022723"/>
    </source>
</evidence>
<dbReference type="GO" id="GO:0008270">
    <property type="term" value="F:zinc ion binding"/>
    <property type="evidence" value="ECO:0007669"/>
    <property type="project" value="UniProtKB-UniRule"/>
</dbReference>
<evidence type="ECO:0000313" key="10">
    <source>
        <dbReference type="EMBL" id="CCV65239.1"/>
    </source>
</evidence>
<name>U4KSN3_9MOLU</name>
<dbReference type="RefSeq" id="WP_030004101.1">
    <property type="nucleotide sequence ID" value="NC_022549.1"/>
</dbReference>
<evidence type="ECO:0000256" key="3">
    <source>
        <dbReference type="ARBA" id="ARBA00022694"/>
    </source>
</evidence>
<dbReference type="PANTHER" id="PTHR11079">
    <property type="entry name" value="CYTOSINE DEAMINASE FAMILY MEMBER"/>
    <property type="match status" value="1"/>
</dbReference>
<evidence type="ECO:0000256" key="6">
    <source>
        <dbReference type="ARBA" id="ARBA00022833"/>
    </source>
</evidence>
<keyword evidence="5 8" id="KW-0378">Hydrolase</keyword>
<feature type="binding site" evidence="8">
    <location>
        <position position="54"/>
    </location>
    <ligand>
        <name>Zn(2+)</name>
        <dbReference type="ChEBI" id="CHEBI:29105"/>
        <note>catalytic</note>
    </ligand>
</feature>
<dbReference type="NCBIfam" id="NF008113">
    <property type="entry name" value="PRK10860.1"/>
    <property type="match status" value="1"/>
</dbReference>
<organism evidence="10 11">
    <name type="scientific">Acholeplasma brassicae</name>
    <dbReference type="NCBI Taxonomy" id="61635"/>
    <lineage>
        <taxon>Bacteria</taxon>
        <taxon>Bacillati</taxon>
        <taxon>Mycoplasmatota</taxon>
        <taxon>Mollicutes</taxon>
        <taxon>Acholeplasmatales</taxon>
        <taxon>Acholeplasmataceae</taxon>
        <taxon>Acholeplasma</taxon>
    </lineage>
</organism>